<evidence type="ECO:0000313" key="2">
    <source>
        <dbReference type="Proteomes" id="UP001631969"/>
    </source>
</evidence>
<accession>A0ACC7P111</accession>
<protein>
    <submittedName>
        <fullName evidence="1">GyrI-like domain-containing protein</fullName>
    </submittedName>
</protein>
<comment type="caution">
    <text evidence="1">The sequence shown here is derived from an EMBL/GenBank/DDBJ whole genome shotgun (WGS) entry which is preliminary data.</text>
</comment>
<keyword evidence="2" id="KW-1185">Reference proteome</keyword>
<dbReference type="Proteomes" id="UP001631969">
    <property type="component" value="Unassembled WGS sequence"/>
</dbReference>
<proteinExistence type="predicted"/>
<organism evidence="1 2">
    <name type="scientific">Paenibacillus mesotrionivorans</name>
    <dbReference type="NCBI Taxonomy" id="3160968"/>
    <lineage>
        <taxon>Bacteria</taxon>
        <taxon>Bacillati</taxon>
        <taxon>Bacillota</taxon>
        <taxon>Bacilli</taxon>
        <taxon>Bacillales</taxon>
        <taxon>Paenibacillaceae</taxon>
        <taxon>Paenibacillus</taxon>
    </lineage>
</organism>
<reference evidence="1" key="1">
    <citation type="submission" date="2024-12" db="EMBL/GenBank/DDBJ databases">
        <authorList>
            <person name="Wu N."/>
        </authorList>
    </citation>
    <scope>NUCLEOTIDE SEQUENCE</scope>
    <source>
        <strain evidence="1">P15</strain>
    </source>
</reference>
<evidence type="ECO:0000313" key="1">
    <source>
        <dbReference type="EMBL" id="MFM9329964.1"/>
    </source>
</evidence>
<dbReference type="EMBL" id="JBJURJ010000010">
    <property type="protein sequence ID" value="MFM9329964.1"/>
    <property type="molecule type" value="Genomic_DNA"/>
</dbReference>
<name>A0ACC7P111_9BACL</name>
<sequence length="202" mass="23111">MEKLDLKKTYRELYRAKPEPMLVEVPPLQYLMIDGEGDPNTAPAYQQAVEALYSLSYTLKFMMKRMPEGADYGVMPLEGLWWSEPIEAFSLERKGDWKWTSLILQPDFITPALVEEARQQAAAKKTLPALPLARLARLDEGKCAQVLHIGPYAEETPTIERLHAFIQEQGLQLRGKHHEIYLGDPRRAAPDKLQTIIRQPVE</sequence>
<gene>
    <name evidence="1" type="ORF">ACI1P1_16835</name>
</gene>